<protein>
    <recommendedName>
        <fullName evidence="10">C2H2-type domain-containing protein</fullName>
    </recommendedName>
</protein>
<evidence type="ECO:0000256" key="1">
    <source>
        <dbReference type="ARBA" id="ARBA00004123"/>
    </source>
</evidence>
<dbReference type="Proteomes" id="UP001497382">
    <property type="component" value="Unassembled WGS sequence"/>
</dbReference>
<evidence type="ECO:0000256" key="8">
    <source>
        <dbReference type="ARBA" id="ARBA00023242"/>
    </source>
</evidence>
<evidence type="ECO:0000256" key="7">
    <source>
        <dbReference type="ARBA" id="ARBA00023163"/>
    </source>
</evidence>
<sequence length="100" mass="11590">MATVALDCGLLNAFQHQRKSHVLEKKNTSEDSNLITSQVFSSCYKCTFCSKIFFKKSNWEAHIRKHTGEKPFQCDVCFKSYKSNQALKYHKISARHNLND</sequence>
<proteinExistence type="predicted"/>
<keyword evidence="2" id="KW-0479">Metal-binding</keyword>
<dbReference type="Pfam" id="PF13894">
    <property type="entry name" value="zf-C2H2_4"/>
    <property type="match status" value="1"/>
</dbReference>
<dbReference type="InterPro" id="IPR013087">
    <property type="entry name" value="Znf_C2H2_type"/>
</dbReference>
<evidence type="ECO:0000256" key="4">
    <source>
        <dbReference type="ARBA" id="ARBA00022771"/>
    </source>
</evidence>
<accession>A0AAV1ZRX0</accession>
<keyword evidence="3" id="KW-0677">Repeat</keyword>
<evidence type="ECO:0000313" key="11">
    <source>
        <dbReference type="EMBL" id="CAL1273913.1"/>
    </source>
</evidence>
<dbReference type="Gene3D" id="3.30.160.60">
    <property type="entry name" value="Classic Zinc Finger"/>
    <property type="match status" value="2"/>
</dbReference>
<evidence type="ECO:0000313" key="12">
    <source>
        <dbReference type="Proteomes" id="UP001497382"/>
    </source>
</evidence>
<dbReference type="SMART" id="SM00355">
    <property type="entry name" value="ZnF_C2H2"/>
    <property type="match status" value="2"/>
</dbReference>
<dbReference type="PROSITE" id="PS50157">
    <property type="entry name" value="ZINC_FINGER_C2H2_2"/>
    <property type="match status" value="2"/>
</dbReference>
<dbReference type="Pfam" id="PF00096">
    <property type="entry name" value="zf-C2H2"/>
    <property type="match status" value="1"/>
</dbReference>
<organism evidence="11 12">
    <name type="scientific">Larinioides sclopetarius</name>
    <dbReference type="NCBI Taxonomy" id="280406"/>
    <lineage>
        <taxon>Eukaryota</taxon>
        <taxon>Metazoa</taxon>
        <taxon>Ecdysozoa</taxon>
        <taxon>Arthropoda</taxon>
        <taxon>Chelicerata</taxon>
        <taxon>Arachnida</taxon>
        <taxon>Araneae</taxon>
        <taxon>Araneomorphae</taxon>
        <taxon>Entelegynae</taxon>
        <taxon>Araneoidea</taxon>
        <taxon>Araneidae</taxon>
        <taxon>Larinioides</taxon>
    </lineage>
</organism>
<dbReference type="PANTHER" id="PTHR24409">
    <property type="entry name" value="ZINC FINGER PROTEIN 142"/>
    <property type="match status" value="1"/>
</dbReference>
<evidence type="ECO:0000256" key="9">
    <source>
        <dbReference type="PROSITE-ProRule" id="PRU00042"/>
    </source>
</evidence>
<dbReference type="InterPro" id="IPR036236">
    <property type="entry name" value="Znf_C2H2_sf"/>
</dbReference>
<keyword evidence="8" id="KW-0539">Nucleus</keyword>
<feature type="domain" description="C2H2-type" evidence="10">
    <location>
        <begin position="44"/>
        <end position="71"/>
    </location>
</feature>
<keyword evidence="7" id="KW-0804">Transcription</keyword>
<dbReference type="SUPFAM" id="SSF57667">
    <property type="entry name" value="beta-beta-alpha zinc fingers"/>
    <property type="match status" value="1"/>
</dbReference>
<gene>
    <name evidence="11" type="ORF">LARSCL_LOCUS7161</name>
</gene>
<name>A0AAV1ZRX0_9ARAC</name>
<dbReference type="PROSITE" id="PS00028">
    <property type="entry name" value="ZINC_FINGER_C2H2_1"/>
    <property type="match status" value="2"/>
</dbReference>
<dbReference type="FunFam" id="3.30.160.60:FF:001289">
    <property type="entry name" value="Zinc finger protein 574"/>
    <property type="match status" value="1"/>
</dbReference>
<reference evidence="11 12" key="1">
    <citation type="submission" date="2024-04" db="EMBL/GenBank/DDBJ databases">
        <authorList>
            <person name="Rising A."/>
            <person name="Reimegard J."/>
            <person name="Sonavane S."/>
            <person name="Akerstrom W."/>
            <person name="Nylinder S."/>
            <person name="Hedman E."/>
            <person name="Kallberg Y."/>
        </authorList>
    </citation>
    <scope>NUCLEOTIDE SEQUENCE [LARGE SCALE GENOMIC DNA]</scope>
</reference>
<dbReference type="GO" id="GO:0005634">
    <property type="term" value="C:nucleus"/>
    <property type="evidence" value="ECO:0007669"/>
    <property type="project" value="UniProtKB-SubCell"/>
</dbReference>
<evidence type="ECO:0000256" key="5">
    <source>
        <dbReference type="ARBA" id="ARBA00022833"/>
    </source>
</evidence>
<comment type="caution">
    <text evidence="11">The sequence shown here is derived from an EMBL/GenBank/DDBJ whole genome shotgun (WGS) entry which is preliminary data.</text>
</comment>
<dbReference type="PANTHER" id="PTHR24409:SF295">
    <property type="entry name" value="AZ2-RELATED"/>
    <property type="match status" value="1"/>
</dbReference>
<keyword evidence="6" id="KW-0805">Transcription regulation</keyword>
<keyword evidence="5" id="KW-0862">Zinc</keyword>
<evidence type="ECO:0000256" key="2">
    <source>
        <dbReference type="ARBA" id="ARBA00022723"/>
    </source>
</evidence>
<evidence type="ECO:0000259" key="10">
    <source>
        <dbReference type="PROSITE" id="PS50157"/>
    </source>
</evidence>
<dbReference type="GO" id="GO:0000977">
    <property type="term" value="F:RNA polymerase II transcription regulatory region sequence-specific DNA binding"/>
    <property type="evidence" value="ECO:0007669"/>
    <property type="project" value="TreeGrafter"/>
</dbReference>
<evidence type="ECO:0000256" key="6">
    <source>
        <dbReference type="ARBA" id="ARBA00023015"/>
    </source>
</evidence>
<keyword evidence="4 9" id="KW-0863">Zinc-finger</keyword>
<dbReference type="GO" id="GO:0008270">
    <property type="term" value="F:zinc ion binding"/>
    <property type="evidence" value="ECO:0007669"/>
    <property type="project" value="UniProtKB-KW"/>
</dbReference>
<comment type="subcellular location">
    <subcellularLocation>
        <location evidence="1">Nucleus</location>
    </subcellularLocation>
</comment>
<evidence type="ECO:0000256" key="3">
    <source>
        <dbReference type="ARBA" id="ARBA00022737"/>
    </source>
</evidence>
<keyword evidence="12" id="KW-1185">Reference proteome</keyword>
<dbReference type="AlphaFoldDB" id="A0AAV1ZRX0"/>
<dbReference type="EMBL" id="CAXIEN010000071">
    <property type="protein sequence ID" value="CAL1273913.1"/>
    <property type="molecule type" value="Genomic_DNA"/>
</dbReference>
<dbReference type="GO" id="GO:0000981">
    <property type="term" value="F:DNA-binding transcription factor activity, RNA polymerase II-specific"/>
    <property type="evidence" value="ECO:0007669"/>
    <property type="project" value="TreeGrafter"/>
</dbReference>
<feature type="domain" description="C2H2-type" evidence="10">
    <location>
        <begin position="72"/>
        <end position="100"/>
    </location>
</feature>